<dbReference type="OrthoDB" id="1849456at2"/>
<evidence type="ECO:0000313" key="2">
    <source>
        <dbReference type="EMBL" id="EDO59766.1"/>
    </source>
</evidence>
<organism evidence="2 3">
    <name type="scientific">[Clostridium] leptum DSM 753</name>
    <dbReference type="NCBI Taxonomy" id="428125"/>
    <lineage>
        <taxon>Bacteria</taxon>
        <taxon>Bacillati</taxon>
        <taxon>Bacillota</taxon>
        <taxon>Clostridia</taxon>
        <taxon>Eubacteriales</taxon>
        <taxon>Oscillospiraceae</taxon>
        <taxon>Oscillospiraceae incertae sedis</taxon>
    </lineage>
</organism>
<evidence type="ECO:0000313" key="3">
    <source>
        <dbReference type="Proteomes" id="UP000003490"/>
    </source>
</evidence>
<dbReference type="EMBL" id="ABCB02000021">
    <property type="protein sequence ID" value="EDO59766.1"/>
    <property type="molecule type" value="Genomic_DNA"/>
</dbReference>
<dbReference type="AlphaFoldDB" id="A7VYY8"/>
<proteinExistence type="predicted"/>
<dbReference type="InterPro" id="IPR041657">
    <property type="entry name" value="HTH_17"/>
</dbReference>
<reference evidence="2 3" key="2">
    <citation type="submission" date="2007-08" db="EMBL/GenBank/DDBJ databases">
        <authorList>
            <person name="Fulton L."/>
            <person name="Clifton S."/>
            <person name="Fulton B."/>
            <person name="Xu J."/>
            <person name="Minx P."/>
            <person name="Pepin K.H."/>
            <person name="Johnson M."/>
            <person name="Thiruvilangam P."/>
            <person name="Bhonagiri V."/>
            <person name="Nash W.E."/>
            <person name="Wang C."/>
            <person name="Mardis E.R."/>
            <person name="Wilson R.K."/>
        </authorList>
    </citation>
    <scope>NUCLEOTIDE SEQUENCE [LARGE SCALE GENOMIC DNA]</scope>
    <source>
        <strain evidence="2 3">DSM 753</strain>
    </source>
</reference>
<dbReference type="Pfam" id="PF12728">
    <property type="entry name" value="HTH_17"/>
    <property type="match status" value="1"/>
</dbReference>
<feature type="domain" description="Helix-turn-helix" evidence="1">
    <location>
        <begin position="31"/>
        <end position="79"/>
    </location>
</feature>
<evidence type="ECO:0000259" key="1">
    <source>
        <dbReference type="Pfam" id="PF12728"/>
    </source>
</evidence>
<comment type="caution">
    <text evidence="2">The sequence shown here is derived from an EMBL/GenBank/DDBJ whole genome shotgun (WGS) entry which is preliminary data.</text>
</comment>
<sequence>MPTKLIENMRCIVMKENAINWDAVPDVITKDQLYRICHISKSTALYLLQSGKIPCEYTGRKTRCYKIKREDVIAYLENRKVFPESYSAPAGWYKDDYTVQMEEQIPPIVREHLRLYYTELLSGCLDVLTTQAVSKLTCYGKTAINNWCNQGHIKSFRKNNVNHIPKVYLVEFFCSTYFRTITRKSPWHICTLQGFSSWRKIRDLHTADSEGGAE</sequence>
<dbReference type="Proteomes" id="UP000003490">
    <property type="component" value="Unassembled WGS sequence"/>
</dbReference>
<reference evidence="2 3" key="1">
    <citation type="submission" date="2007-08" db="EMBL/GenBank/DDBJ databases">
        <title>Draft genome sequence of Clostridium leptum (DSM 753).</title>
        <authorList>
            <person name="Sudarsanam P."/>
            <person name="Ley R."/>
            <person name="Guruge J."/>
            <person name="Turnbaugh P.J."/>
            <person name="Mahowald M."/>
            <person name="Liep D."/>
            <person name="Gordon J."/>
        </authorList>
    </citation>
    <scope>NUCLEOTIDE SEQUENCE [LARGE SCALE GENOMIC DNA]</scope>
    <source>
        <strain evidence="2 3">DSM 753</strain>
    </source>
</reference>
<accession>A7VYY8</accession>
<name>A7VYY8_9FIRM</name>
<gene>
    <name evidence="2" type="ORF">CLOLEP_03816</name>
</gene>
<dbReference type="eggNOG" id="ENOG5032VFM">
    <property type="taxonomic scope" value="Bacteria"/>
</dbReference>
<protein>
    <recommendedName>
        <fullName evidence="1">Helix-turn-helix domain-containing protein</fullName>
    </recommendedName>
</protein>
<dbReference type="HOGENOM" id="CLU_092078_0_0_9"/>